<dbReference type="SUPFAM" id="SSF48726">
    <property type="entry name" value="Immunoglobulin"/>
    <property type="match status" value="1"/>
</dbReference>
<keyword evidence="1" id="KW-0732">Signal</keyword>
<dbReference type="GO" id="GO:0009897">
    <property type="term" value="C:external side of plasma membrane"/>
    <property type="evidence" value="ECO:0007669"/>
    <property type="project" value="TreeGrafter"/>
</dbReference>
<organism evidence="4 5">
    <name type="scientific">Sylvia borin</name>
    <name type="common">Garden warbler</name>
    <dbReference type="NCBI Taxonomy" id="73324"/>
    <lineage>
        <taxon>Eukaryota</taxon>
        <taxon>Metazoa</taxon>
        <taxon>Chordata</taxon>
        <taxon>Craniata</taxon>
        <taxon>Vertebrata</taxon>
        <taxon>Euteleostomi</taxon>
        <taxon>Archelosauria</taxon>
        <taxon>Archosauria</taxon>
        <taxon>Dinosauria</taxon>
        <taxon>Saurischia</taxon>
        <taxon>Theropoda</taxon>
        <taxon>Coelurosauria</taxon>
        <taxon>Aves</taxon>
        <taxon>Neognathae</taxon>
        <taxon>Neoaves</taxon>
        <taxon>Telluraves</taxon>
        <taxon>Australaves</taxon>
        <taxon>Passeriformes</taxon>
        <taxon>Sylvioidea</taxon>
        <taxon>Sylviidae</taxon>
        <taxon>Sylviinae</taxon>
        <taxon>Sylvia</taxon>
    </lineage>
</organism>
<feature type="non-terminal residue" evidence="4">
    <location>
        <position position="1"/>
    </location>
</feature>
<dbReference type="Proteomes" id="UP000538515">
    <property type="component" value="Unassembled WGS sequence"/>
</dbReference>
<evidence type="ECO:0000259" key="3">
    <source>
        <dbReference type="SMART" id="SM00409"/>
    </source>
</evidence>
<proteinExistence type="predicted"/>
<evidence type="ECO:0000313" key="5">
    <source>
        <dbReference type="Proteomes" id="UP000538515"/>
    </source>
</evidence>
<gene>
    <name evidence="4" type="primary">Fcgr2_0</name>
    <name evidence="4" type="ORF">SYLBOR_R15516</name>
</gene>
<keyword evidence="5" id="KW-1185">Reference proteome</keyword>
<dbReference type="InterPro" id="IPR050488">
    <property type="entry name" value="Ig_Fc_receptor"/>
</dbReference>
<evidence type="ECO:0000256" key="1">
    <source>
        <dbReference type="ARBA" id="ARBA00022729"/>
    </source>
</evidence>
<dbReference type="AlphaFoldDB" id="A0A7L1EZE8"/>
<evidence type="ECO:0000256" key="2">
    <source>
        <dbReference type="ARBA" id="ARBA00023157"/>
    </source>
</evidence>
<feature type="non-terminal residue" evidence="4">
    <location>
        <position position="104"/>
    </location>
</feature>
<accession>A0A7L1EZE8</accession>
<dbReference type="GO" id="GO:0006955">
    <property type="term" value="P:immune response"/>
    <property type="evidence" value="ECO:0007669"/>
    <property type="project" value="TreeGrafter"/>
</dbReference>
<feature type="domain" description="Immunoglobulin" evidence="3">
    <location>
        <begin position="13"/>
        <end position="94"/>
    </location>
</feature>
<dbReference type="GO" id="GO:0004888">
    <property type="term" value="F:transmembrane signaling receptor activity"/>
    <property type="evidence" value="ECO:0007669"/>
    <property type="project" value="TreeGrafter"/>
</dbReference>
<name>A0A7L1EZE8_SYLBO</name>
<dbReference type="GO" id="GO:0007166">
    <property type="term" value="P:cell surface receptor signaling pathway"/>
    <property type="evidence" value="ECO:0007669"/>
    <property type="project" value="TreeGrafter"/>
</dbReference>
<dbReference type="InterPro" id="IPR036179">
    <property type="entry name" value="Ig-like_dom_sf"/>
</dbReference>
<dbReference type="PANTHER" id="PTHR11481:SF64">
    <property type="entry name" value="FC RECEPTOR-LIKE PROTEIN 4"/>
    <property type="match status" value="1"/>
</dbReference>
<dbReference type="InterPro" id="IPR003599">
    <property type="entry name" value="Ig_sub"/>
</dbReference>
<dbReference type="Pfam" id="PF13895">
    <property type="entry name" value="Ig_2"/>
    <property type="match status" value="1"/>
</dbReference>
<dbReference type="SMART" id="SM00409">
    <property type="entry name" value="IG"/>
    <property type="match status" value="1"/>
</dbReference>
<keyword evidence="2" id="KW-1015">Disulfide bond</keyword>
<comment type="caution">
    <text evidence="4">The sequence shown here is derived from an EMBL/GenBank/DDBJ whole genome shotgun (WGS) entry which is preliminary data.</text>
</comment>
<dbReference type="Gene3D" id="2.60.40.10">
    <property type="entry name" value="Immunoglobulins"/>
    <property type="match status" value="1"/>
</dbReference>
<dbReference type="EMBL" id="VXBG01002240">
    <property type="protein sequence ID" value="NXM94777.1"/>
    <property type="molecule type" value="Genomic_DNA"/>
</dbReference>
<protein>
    <submittedName>
        <fullName evidence="4">FCGR2 protein</fullName>
    </submittedName>
</protein>
<sequence length="104" mass="11889">EFTYPPDWLVLQVPARPLLEGDTVTLRCCSWQDKSLTRVRFYRGDESMRFLSGIELSMSPLQLHQSSHYSCGAWMDSWLSQDWKESAPVTVTVHGELPTCHTSA</sequence>
<reference evidence="4 5" key="1">
    <citation type="submission" date="2019-09" db="EMBL/GenBank/DDBJ databases">
        <title>Bird 10,000 Genomes (B10K) Project - Family phase.</title>
        <authorList>
            <person name="Zhang G."/>
        </authorList>
    </citation>
    <scope>NUCLEOTIDE SEQUENCE [LARGE SCALE GENOMIC DNA]</scope>
    <source>
        <strain evidence="4">B10K-DU-002-19</strain>
        <tissue evidence="4">Muscle</tissue>
    </source>
</reference>
<evidence type="ECO:0000313" key="4">
    <source>
        <dbReference type="EMBL" id="NXM94777.1"/>
    </source>
</evidence>
<dbReference type="PANTHER" id="PTHR11481">
    <property type="entry name" value="IMMUNOGLOBULIN FC RECEPTOR"/>
    <property type="match status" value="1"/>
</dbReference>
<dbReference type="InterPro" id="IPR013783">
    <property type="entry name" value="Ig-like_fold"/>
</dbReference>